<keyword evidence="2" id="KW-1185">Reference proteome</keyword>
<evidence type="ECO:0000313" key="2">
    <source>
        <dbReference type="Proteomes" id="UP000198755"/>
    </source>
</evidence>
<protein>
    <submittedName>
        <fullName evidence="1">Uncharacterized protein</fullName>
    </submittedName>
</protein>
<sequence>MICKPLLIEFVNGRRLRIFRNPNGRPELPWHATSDLLGVLNYPIALRSALLRELQAGWGRRLANIATSEGPLVIAPHPIAVELFTAAIECGLICEEVRSEYEHAGARALLAQTAELPIGLCHQLSGAAYRNTWAGQ</sequence>
<dbReference type="RefSeq" id="WP_091685934.1">
    <property type="nucleotide sequence ID" value="NZ_FOSN01000021.1"/>
</dbReference>
<reference evidence="1 2" key="1">
    <citation type="submission" date="2016-10" db="EMBL/GenBank/DDBJ databases">
        <authorList>
            <person name="de Groot N.N."/>
        </authorList>
    </citation>
    <scope>NUCLEOTIDE SEQUENCE [LARGE SCALE GENOMIC DNA]</scope>
    <source>
        <strain evidence="1 2">NE2</strain>
    </source>
</reference>
<proteinExistence type="predicted"/>
<name>A0A1I4CD56_9HYPH</name>
<gene>
    <name evidence="1" type="ORF">SAMN05444581_12117</name>
</gene>
<dbReference type="STRING" id="1612308.SAMN05444581_12117"/>
<dbReference type="Proteomes" id="UP000198755">
    <property type="component" value="Unassembled WGS sequence"/>
</dbReference>
<dbReference type="EMBL" id="FOSN01000021">
    <property type="protein sequence ID" value="SFK79112.1"/>
    <property type="molecule type" value="Genomic_DNA"/>
</dbReference>
<dbReference type="OrthoDB" id="7276166at2"/>
<evidence type="ECO:0000313" key="1">
    <source>
        <dbReference type="EMBL" id="SFK79112.1"/>
    </source>
</evidence>
<dbReference type="AlphaFoldDB" id="A0A1I4CD56"/>
<organism evidence="1 2">
    <name type="scientific">Methylocapsa palsarum</name>
    <dbReference type="NCBI Taxonomy" id="1612308"/>
    <lineage>
        <taxon>Bacteria</taxon>
        <taxon>Pseudomonadati</taxon>
        <taxon>Pseudomonadota</taxon>
        <taxon>Alphaproteobacteria</taxon>
        <taxon>Hyphomicrobiales</taxon>
        <taxon>Beijerinckiaceae</taxon>
        <taxon>Methylocapsa</taxon>
    </lineage>
</organism>
<accession>A0A1I4CD56</accession>